<feature type="transmembrane region" description="Helical" evidence="7">
    <location>
        <begin position="277"/>
        <end position="307"/>
    </location>
</feature>
<evidence type="ECO:0000256" key="6">
    <source>
        <dbReference type="ARBA" id="ARBA00023136"/>
    </source>
</evidence>
<comment type="caution">
    <text evidence="8">The sequence shown here is derived from an EMBL/GenBank/DDBJ whole genome shotgun (WGS) entry which is preliminary data.</text>
</comment>
<dbReference type="GO" id="GO:0034755">
    <property type="term" value="P:iron ion transmembrane transport"/>
    <property type="evidence" value="ECO:0007669"/>
    <property type="project" value="TreeGrafter"/>
</dbReference>
<evidence type="ECO:0000256" key="1">
    <source>
        <dbReference type="ARBA" id="ARBA00004141"/>
    </source>
</evidence>
<keyword evidence="3 7" id="KW-0812">Transmembrane</keyword>
<dbReference type="PANTHER" id="PTHR11706">
    <property type="entry name" value="SOLUTE CARRIER PROTEIN FAMILY 11 MEMBER"/>
    <property type="match status" value="1"/>
</dbReference>
<comment type="subcellular location">
    <subcellularLocation>
        <location evidence="1">Membrane</location>
        <topology evidence="1">Multi-pass membrane protein</topology>
    </subcellularLocation>
</comment>
<gene>
    <name evidence="8" type="ORF">C943_02032</name>
</gene>
<feature type="transmembrane region" description="Helical" evidence="7">
    <location>
        <begin position="191"/>
        <end position="208"/>
    </location>
</feature>
<feature type="transmembrane region" description="Helical" evidence="7">
    <location>
        <begin position="118"/>
        <end position="142"/>
    </location>
</feature>
<feature type="transmembrane region" description="Helical" evidence="7">
    <location>
        <begin position="229"/>
        <end position="248"/>
    </location>
</feature>
<evidence type="ECO:0000313" key="8">
    <source>
        <dbReference type="EMBL" id="EMS31761.1"/>
    </source>
</evidence>
<dbReference type="eggNOG" id="COG1914">
    <property type="taxonomic scope" value="Bacteria"/>
</dbReference>
<name>M7Y3G2_9BACT</name>
<dbReference type="NCBIfam" id="NF037982">
    <property type="entry name" value="Nramp_1"/>
    <property type="match status" value="1"/>
</dbReference>
<sequence length="403" mass="42558">MSWRKYIGPGPVIAAAFIGPGTVTVCTMAGVDFGYELLWAMLLSILVTIVFQEMSARIGLFTQKGLATVLSETLQKGILRYFSIALILAAIVLGNAAYEAGNISGAALGLEAAVETKIVPLGQLKVNLINLMIGVLAMVLLLTGSFKTIGNVLTGLVIGMSLAFIVTAVLSKPDWIELLQGFIPKANGEKIFTVVALIGTTVVPYNLFLHADLVAKKWHEPKDIRYIRFDTVLAVTLGGIVSMAIMVVGKQGGALEVSQFSDLAKGIEVLMGTGAKYLMAFGLFAAGLTSAMTAPLAAAIVIANLFGWTSDLKSKNMRISMAGILLLGLVFSSFGIKPLLLISAAQVANGALLPLVSAYILWLVNRKSLMGNATNSPWMNILAVGLWLVTLGLGAMGVWKVLG</sequence>
<evidence type="ECO:0000256" key="2">
    <source>
        <dbReference type="ARBA" id="ARBA00022448"/>
    </source>
</evidence>
<feature type="transmembrane region" description="Helical" evidence="7">
    <location>
        <begin position="319"/>
        <end position="336"/>
    </location>
</feature>
<feature type="transmembrane region" description="Helical" evidence="7">
    <location>
        <begin position="77"/>
        <end position="98"/>
    </location>
</feature>
<evidence type="ECO:0000256" key="3">
    <source>
        <dbReference type="ARBA" id="ARBA00022692"/>
    </source>
</evidence>
<dbReference type="GO" id="GO:0015086">
    <property type="term" value="F:cadmium ion transmembrane transporter activity"/>
    <property type="evidence" value="ECO:0007669"/>
    <property type="project" value="TreeGrafter"/>
</dbReference>
<evidence type="ECO:0000313" key="9">
    <source>
        <dbReference type="Proteomes" id="UP000010953"/>
    </source>
</evidence>
<dbReference type="STRING" id="1239962.C943_02032"/>
<dbReference type="OrthoDB" id="9787548at2"/>
<feature type="transmembrane region" description="Helical" evidence="7">
    <location>
        <begin position="149"/>
        <end position="171"/>
    </location>
</feature>
<dbReference type="InterPro" id="IPR001046">
    <property type="entry name" value="NRAMP_fam"/>
</dbReference>
<dbReference type="PANTHER" id="PTHR11706:SF33">
    <property type="entry name" value="NATURAL RESISTANCE-ASSOCIATED MACROPHAGE PROTEIN 2"/>
    <property type="match status" value="1"/>
</dbReference>
<keyword evidence="4" id="KW-0769">Symport</keyword>
<evidence type="ECO:0000256" key="4">
    <source>
        <dbReference type="ARBA" id="ARBA00022847"/>
    </source>
</evidence>
<dbReference type="Proteomes" id="UP000010953">
    <property type="component" value="Unassembled WGS sequence"/>
</dbReference>
<feature type="transmembrane region" description="Helical" evidence="7">
    <location>
        <begin position="12"/>
        <end position="31"/>
    </location>
</feature>
<feature type="transmembrane region" description="Helical" evidence="7">
    <location>
        <begin position="37"/>
        <end position="56"/>
    </location>
</feature>
<dbReference type="GO" id="GO:0005384">
    <property type="term" value="F:manganese ion transmembrane transporter activity"/>
    <property type="evidence" value="ECO:0007669"/>
    <property type="project" value="TreeGrafter"/>
</dbReference>
<reference evidence="8" key="1">
    <citation type="submission" date="2013-01" db="EMBL/GenBank/DDBJ databases">
        <title>Genome assembly of Mariniradius saccharolyticus AK6.</title>
        <authorList>
            <person name="Vaidya B."/>
            <person name="Khatri I."/>
            <person name="Tanuku N.R.S."/>
            <person name="Subramanian S."/>
            <person name="Pinnaka A."/>
        </authorList>
    </citation>
    <scope>NUCLEOTIDE SEQUENCE [LARGE SCALE GENOMIC DNA]</scope>
    <source>
        <strain evidence="8">AK6</strain>
    </source>
</reference>
<keyword evidence="2" id="KW-0813">Transport</keyword>
<dbReference type="Pfam" id="PF01566">
    <property type="entry name" value="Nramp"/>
    <property type="match status" value="1"/>
</dbReference>
<protein>
    <submittedName>
        <fullName evidence="8">Manganese transport protein MntH</fullName>
    </submittedName>
</protein>
<feature type="transmembrane region" description="Helical" evidence="7">
    <location>
        <begin position="377"/>
        <end position="399"/>
    </location>
</feature>
<organism evidence="8 9">
    <name type="scientific">Mariniradius saccharolyticus AK6</name>
    <dbReference type="NCBI Taxonomy" id="1239962"/>
    <lineage>
        <taxon>Bacteria</taxon>
        <taxon>Pseudomonadati</taxon>
        <taxon>Bacteroidota</taxon>
        <taxon>Cytophagia</taxon>
        <taxon>Cytophagales</taxon>
        <taxon>Cyclobacteriaceae</taxon>
        <taxon>Mariniradius</taxon>
    </lineage>
</organism>
<proteinExistence type="predicted"/>
<dbReference type="GO" id="GO:0005886">
    <property type="term" value="C:plasma membrane"/>
    <property type="evidence" value="ECO:0007669"/>
    <property type="project" value="TreeGrafter"/>
</dbReference>
<feature type="transmembrane region" description="Helical" evidence="7">
    <location>
        <begin position="342"/>
        <end position="365"/>
    </location>
</feature>
<accession>M7Y3G2</accession>
<dbReference type="EMBL" id="AMZY02000018">
    <property type="protein sequence ID" value="EMS31761.1"/>
    <property type="molecule type" value="Genomic_DNA"/>
</dbReference>
<dbReference type="GO" id="GO:0015293">
    <property type="term" value="F:symporter activity"/>
    <property type="evidence" value="ECO:0007669"/>
    <property type="project" value="UniProtKB-KW"/>
</dbReference>
<dbReference type="RefSeq" id="WP_008630508.1">
    <property type="nucleotide sequence ID" value="NZ_AMZY02000018.1"/>
</dbReference>
<dbReference type="AlphaFoldDB" id="M7Y3G2"/>
<keyword evidence="6 7" id="KW-0472">Membrane</keyword>
<evidence type="ECO:0000256" key="5">
    <source>
        <dbReference type="ARBA" id="ARBA00022989"/>
    </source>
</evidence>
<dbReference type="FunCoup" id="M7Y3G2">
    <property type="interactions" value="331"/>
</dbReference>
<dbReference type="InParanoid" id="M7Y3G2"/>
<keyword evidence="9" id="KW-1185">Reference proteome</keyword>
<keyword evidence="5 7" id="KW-1133">Transmembrane helix</keyword>
<evidence type="ECO:0000256" key="7">
    <source>
        <dbReference type="SAM" id="Phobius"/>
    </source>
</evidence>